<dbReference type="Proteomes" id="UP000035036">
    <property type="component" value="Chromosome"/>
</dbReference>
<dbReference type="GO" id="GO:0070573">
    <property type="term" value="F:metallodipeptidase activity"/>
    <property type="evidence" value="ECO:0007669"/>
    <property type="project" value="InterPro"/>
</dbReference>
<name>A0A0B5FUT7_9BACT</name>
<dbReference type="EMBL" id="CP010311">
    <property type="protein sequence ID" value="AJF07381.1"/>
    <property type="molecule type" value="Genomic_DNA"/>
</dbReference>
<gene>
    <name evidence="1" type="ORF">GSUB_13545</name>
</gene>
<dbReference type="KEGG" id="gsb:GSUB_13545"/>
<dbReference type="PROSITE" id="PS51365">
    <property type="entry name" value="RENAL_DIPEPTIDASE_2"/>
    <property type="match status" value="1"/>
</dbReference>
<reference evidence="1 2" key="1">
    <citation type="journal article" date="2015" name="Genome Announc.">
        <title>Genomes of Geoalkalibacter ferrihydriticus Z-0531T and Geoalkalibacter subterraneus Red1T, Two Haloalkaliphilic Metal-Reducing Deltaproteobacteria.</title>
        <authorList>
            <person name="Badalamenti J.P."/>
            <person name="Krajmalnik-Brown R."/>
            <person name="Torres C.I."/>
            <person name="Bond D.R."/>
        </authorList>
    </citation>
    <scope>NUCLEOTIDE SEQUENCE [LARGE SCALE GENOMIC DNA]</scope>
    <source>
        <strain evidence="1 2">Red1</strain>
    </source>
</reference>
<evidence type="ECO:0000313" key="1">
    <source>
        <dbReference type="EMBL" id="AJF07381.1"/>
    </source>
</evidence>
<dbReference type="Pfam" id="PF01244">
    <property type="entry name" value="Peptidase_M19"/>
    <property type="match status" value="1"/>
</dbReference>
<dbReference type="HOGENOM" id="CLU_2734296_0_0_7"/>
<evidence type="ECO:0000313" key="2">
    <source>
        <dbReference type="Proteomes" id="UP000035036"/>
    </source>
</evidence>
<proteinExistence type="predicted"/>
<dbReference type="AlphaFoldDB" id="A0A0B5FUT7"/>
<dbReference type="InterPro" id="IPR008257">
    <property type="entry name" value="Pept_M19"/>
</dbReference>
<sequence length="71" mass="7696">MQIDWLVQRFGPKAVALGSDYGGFEGACHGLEDHSCWPKLANSMAALGYPAEATGDILGGNWLRIYEGLRL</sequence>
<organism evidence="1 2">
    <name type="scientific">Geoalkalibacter subterraneus</name>
    <dbReference type="NCBI Taxonomy" id="483547"/>
    <lineage>
        <taxon>Bacteria</taxon>
        <taxon>Pseudomonadati</taxon>
        <taxon>Thermodesulfobacteriota</taxon>
        <taxon>Desulfuromonadia</taxon>
        <taxon>Desulfuromonadales</taxon>
        <taxon>Geoalkalibacteraceae</taxon>
        <taxon>Geoalkalibacter</taxon>
    </lineage>
</organism>
<dbReference type="GO" id="GO:0006508">
    <property type="term" value="P:proteolysis"/>
    <property type="evidence" value="ECO:0007669"/>
    <property type="project" value="InterPro"/>
</dbReference>
<dbReference type="InterPro" id="IPR032466">
    <property type="entry name" value="Metal_Hydrolase"/>
</dbReference>
<keyword evidence="2" id="KW-1185">Reference proteome</keyword>
<evidence type="ECO:0008006" key="3">
    <source>
        <dbReference type="Google" id="ProtNLM"/>
    </source>
</evidence>
<accession>A0A0B5FUT7</accession>
<dbReference type="Gene3D" id="3.20.20.140">
    <property type="entry name" value="Metal-dependent hydrolases"/>
    <property type="match status" value="1"/>
</dbReference>
<protein>
    <recommendedName>
        <fullName evidence="3">Peptidase M19</fullName>
    </recommendedName>
</protein>
<dbReference type="SUPFAM" id="SSF51556">
    <property type="entry name" value="Metallo-dependent hydrolases"/>
    <property type="match status" value="1"/>
</dbReference>